<feature type="region of interest" description="Disordered" evidence="2">
    <location>
        <begin position="1"/>
        <end position="36"/>
    </location>
</feature>
<feature type="coiled-coil region" evidence="1">
    <location>
        <begin position="50"/>
        <end position="126"/>
    </location>
</feature>
<evidence type="ECO:0000313" key="4">
    <source>
        <dbReference type="Proteomes" id="UP000452235"/>
    </source>
</evidence>
<dbReference type="OrthoDB" id="5421041at2759"/>
<feature type="compositionally biased region" description="Low complexity" evidence="2">
    <location>
        <begin position="1"/>
        <end position="16"/>
    </location>
</feature>
<dbReference type="VEuPathDB" id="FungiDB:ATEG_05393"/>
<dbReference type="AlphaFoldDB" id="A0A5M3Z541"/>
<dbReference type="EMBL" id="BLJY01000005">
    <property type="protein sequence ID" value="GFF16271.1"/>
    <property type="molecule type" value="Genomic_DNA"/>
</dbReference>
<dbReference type="Gene3D" id="1.10.287.1490">
    <property type="match status" value="1"/>
</dbReference>
<feature type="coiled-coil region" evidence="1">
    <location>
        <begin position="162"/>
        <end position="189"/>
    </location>
</feature>
<gene>
    <name evidence="3" type="ORF">ATEIFO6365_0005046100</name>
</gene>
<evidence type="ECO:0000313" key="3">
    <source>
        <dbReference type="EMBL" id="GFF16271.1"/>
    </source>
</evidence>
<evidence type="ECO:0000256" key="1">
    <source>
        <dbReference type="SAM" id="Coils"/>
    </source>
</evidence>
<name>A0A5M3Z541_ASPTE</name>
<keyword evidence="4" id="KW-1185">Reference proteome</keyword>
<evidence type="ECO:0000256" key="2">
    <source>
        <dbReference type="SAM" id="MobiDB-lite"/>
    </source>
</evidence>
<feature type="compositionally biased region" description="Polar residues" evidence="2">
    <location>
        <begin position="17"/>
        <end position="36"/>
    </location>
</feature>
<sequence length="489" mass="55379">MAPALLPSSPALAQSSTSRLPQTSVQDGGSYDSQMQNPSFLAGMQVINDKMELQKQLERQEVAFEEVMKINNKEREAHSRTKEEVQSLKNEIKEKNKAFDKQTEQVKSLQSQAASLQSKYEDERHKVADAHGEIGGLFQKIASKDTQIDELKSAGSRWKEKYAVSTNKIKELEAKNSDLDQRLKAATDRVRELEGFATGLHDLDENQLIDGYAMLWEYARNEVYSQLEADLDSKVLRDSAAWEELRHCDLAIQHRIPLPSSNSLAAKQMRFAMILAMLAREIDKYIFQPAYIAGEDCPSRQLLANLAAVNTEKEAFCRSMLFSLDPESQSKRCQWRVQKIVQHVSSYLCALLSDEQHSQFCQSLENVANKAVEVWHFIQHARRKYESGFEPADSDDETAAFVFPGLESVDTPSNSQSPAQSSLIIFPHIYAIEGNKKILYTPTWQLTSMHPQWVAAEQELRQGPPSSAFERVVSTQLRKFMGRRSSSSH</sequence>
<dbReference type="Proteomes" id="UP000452235">
    <property type="component" value="Unassembled WGS sequence"/>
</dbReference>
<keyword evidence="1" id="KW-0175">Coiled coil</keyword>
<protein>
    <submittedName>
        <fullName evidence="3">Uncharacterized protein</fullName>
    </submittedName>
</protein>
<proteinExistence type="predicted"/>
<comment type="caution">
    <text evidence="3">The sequence shown here is derived from an EMBL/GenBank/DDBJ whole genome shotgun (WGS) entry which is preliminary data.</text>
</comment>
<reference evidence="3 4" key="1">
    <citation type="submission" date="2020-01" db="EMBL/GenBank/DDBJ databases">
        <title>Aspergillus terreus IFO 6365 whole genome shotgun sequence.</title>
        <authorList>
            <person name="Kanamasa S."/>
            <person name="Takahashi H."/>
        </authorList>
    </citation>
    <scope>NUCLEOTIDE SEQUENCE [LARGE SCALE GENOMIC DNA]</scope>
    <source>
        <strain evidence="3 4">IFO 6365</strain>
    </source>
</reference>
<accession>A0A5M3Z541</accession>
<organism evidence="3 4">
    <name type="scientific">Aspergillus terreus</name>
    <dbReference type="NCBI Taxonomy" id="33178"/>
    <lineage>
        <taxon>Eukaryota</taxon>
        <taxon>Fungi</taxon>
        <taxon>Dikarya</taxon>
        <taxon>Ascomycota</taxon>
        <taxon>Pezizomycotina</taxon>
        <taxon>Eurotiomycetes</taxon>
        <taxon>Eurotiomycetidae</taxon>
        <taxon>Eurotiales</taxon>
        <taxon>Aspergillaceae</taxon>
        <taxon>Aspergillus</taxon>
        <taxon>Aspergillus subgen. Circumdati</taxon>
    </lineage>
</organism>